<dbReference type="VEuPathDB" id="FungiDB:An02g08540"/>
<reference evidence="2" key="1">
    <citation type="submission" date="2025-02" db="EMBL/GenBank/DDBJ databases">
        <authorList>
            <consortium name="NCBI Genome Project"/>
        </authorList>
    </citation>
    <scope>NUCLEOTIDE SEQUENCE</scope>
</reference>
<dbReference type="SUPFAM" id="SSF48403">
    <property type="entry name" value="Ankyrin repeat"/>
    <property type="match status" value="1"/>
</dbReference>
<dbReference type="RefSeq" id="XP_059603418.1">
    <property type="nucleotide sequence ID" value="XM_059746456.1"/>
</dbReference>
<evidence type="ECO:0000256" key="1">
    <source>
        <dbReference type="SAM" id="SignalP"/>
    </source>
</evidence>
<protein>
    <submittedName>
        <fullName evidence="2">Uncharacterized protein</fullName>
    </submittedName>
</protein>
<sequence>MFRLLIWWVIPVLSRTLDFDYRCTSLISQMRLFSPLSPSFAVNGTFTPLYVLYDYNSRYYHASALIFVAIRGDLYLAGRLLDGLKAAVGKSCRLPHPAHRKWALLGNERNSDVNSGPDSELIDSAESLDSDDEDMAQMFSFADNARHPLRAARYSSRTERYGGIASGPWCTAELLSGSSGCQIPIWLGYVAGLSSPRRSTTISGRSGGATNVESSLKLAAQRGDQSMMEFMLGHGARADLCGAAAHHVALRIGDDDMACLLKSKGAPAYYLWESKDDWDEEEGDGTKPELKLYGCGLGMSQF</sequence>
<reference evidence="2" key="2">
    <citation type="submission" date="2025-08" db="UniProtKB">
        <authorList>
            <consortium name="RefSeq"/>
        </authorList>
    </citation>
    <scope>IDENTIFICATION</scope>
</reference>
<feature type="chain" id="PRO_5044747484" evidence="1">
    <location>
        <begin position="17"/>
        <end position="302"/>
    </location>
</feature>
<dbReference type="InterPro" id="IPR036770">
    <property type="entry name" value="Ankyrin_rpt-contain_sf"/>
</dbReference>
<name>A0AAJ8BUY2_ASPNG</name>
<dbReference type="GeneID" id="84590396"/>
<keyword evidence="1" id="KW-0732">Signal</keyword>
<gene>
    <name evidence="2" type="ORF">An02g08540</name>
</gene>
<dbReference type="KEGG" id="ang:An02g08540"/>
<feature type="signal peptide" evidence="1">
    <location>
        <begin position="1"/>
        <end position="16"/>
    </location>
</feature>
<proteinExistence type="predicted"/>
<organism evidence="2">
    <name type="scientific">Aspergillus niger</name>
    <dbReference type="NCBI Taxonomy" id="5061"/>
    <lineage>
        <taxon>Eukaryota</taxon>
        <taxon>Fungi</taxon>
        <taxon>Dikarya</taxon>
        <taxon>Ascomycota</taxon>
        <taxon>Pezizomycotina</taxon>
        <taxon>Eurotiomycetes</taxon>
        <taxon>Eurotiomycetidae</taxon>
        <taxon>Eurotiales</taxon>
        <taxon>Aspergillaceae</taxon>
        <taxon>Aspergillus</taxon>
        <taxon>Aspergillus subgen. Circumdati</taxon>
    </lineage>
</organism>
<accession>A0AAJ8BUY2</accession>
<evidence type="ECO:0000313" key="2">
    <source>
        <dbReference type="RefSeq" id="XP_059603418.1"/>
    </source>
</evidence>
<dbReference type="AlphaFoldDB" id="A0AAJ8BUY2"/>